<feature type="transmembrane region" description="Helical" evidence="6">
    <location>
        <begin position="258"/>
        <end position="275"/>
    </location>
</feature>
<dbReference type="PANTHER" id="PTHR23514:SF13">
    <property type="entry name" value="INNER MEMBRANE PROTEIN YBJJ"/>
    <property type="match status" value="1"/>
</dbReference>
<evidence type="ECO:0000259" key="7">
    <source>
        <dbReference type="PROSITE" id="PS50850"/>
    </source>
</evidence>
<dbReference type="Pfam" id="PF07690">
    <property type="entry name" value="MFS_1"/>
    <property type="match status" value="1"/>
</dbReference>
<dbReference type="CDD" id="cd17393">
    <property type="entry name" value="MFS_MosC_like"/>
    <property type="match status" value="1"/>
</dbReference>
<name>A0ABQ6JSP4_9MICO</name>
<feature type="transmembrane region" description="Helical" evidence="6">
    <location>
        <begin position="341"/>
        <end position="362"/>
    </location>
</feature>
<protein>
    <submittedName>
        <fullName evidence="8">MFS transporter</fullName>
    </submittedName>
</protein>
<keyword evidence="4 6" id="KW-0472">Membrane</keyword>
<feature type="transmembrane region" description="Helical" evidence="6">
    <location>
        <begin position="104"/>
        <end position="125"/>
    </location>
</feature>
<comment type="caution">
    <text evidence="8">The sequence shown here is derived from an EMBL/GenBank/DDBJ whole genome shotgun (WGS) entry which is preliminary data.</text>
</comment>
<accession>A0ABQ6JSP4</accession>
<reference evidence="9" key="1">
    <citation type="journal article" date="2019" name="Int. J. Syst. Evol. Microbiol.">
        <title>The Global Catalogue of Microorganisms (GCM) 10K type strain sequencing project: providing services to taxonomists for standard genome sequencing and annotation.</title>
        <authorList>
            <consortium name="The Broad Institute Genomics Platform"/>
            <consortium name="The Broad Institute Genome Sequencing Center for Infectious Disease"/>
            <person name="Wu L."/>
            <person name="Ma J."/>
        </authorList>
    </citation>
    <scope>NUCLEOTIDE SEQUENCE [LARGE SCALE GENOMIC DNA]</scope>
    <source>
        <strain evidence="9">NBRC 108755</strain>
    </source>
</reference>
<dbReference type="PANTHER" id="PTHR23514">
    <property type="entry name" value="BYPASS OF STOP CODON PROTEIN 6"/>
    <property type="match status" value="1"/>
</dbReference>
<feature type="transmembrane region" description="Helical" evidence="6">
    <location>
        <begin position="170"/>
        <end position="187"/>
    </location>
</feature>
<feature type="region of interest" description="Disordered" evidence="5">
    <location>
        <begin position="398"/>
        <end position="429"/>
    </location>
</feature>
<feature type="transmembrane region" description="Helical" evidence="6">
    <location>
        <begin position="287"/>
        <end position="309"/>
    </location>
</feature>
<keyword evidence="3 6" id="KW-1133">Transmembrane helix</keyword>
<dbReference type="InterPro" id="IPR036259">
    <property type="entry name" value="MFS_trans_sf"/>
</dbReference>
<feature type="domain" description="Major facilitator superfamily (MFS) profile" evidence="7">
    <location>
        <begin position="13"/>
        <end position="393"/>
    </location>
</feature>
<keyword evidence="9" id="KW-1185">Reference proteome</keyword>
<dbReference type="SUPFAM" id="SSF103473">
    <property type="entry name" value="MFS general substrate transporter"/>
    <property type="match status" value="1"/>
</dbReference>
<feature type="transmembrane region" description="Helical" evidence="6">
    <location>
        <begin position="48"/>
        <end position="67"/>
    </location>
</feature>
<evidence type="ECO:0000256" key="6">
    <source>
        <dbReference type="SAM" id="Phobius"/>
    </source>
</evidence>
<dbReference type="PROSITE" id="PS50850">
    <property type="entry name" value="MFS"/>
    <property type="match status" value="1"/>
</dbReference>
<evidence type="ECO:0000256" key="1">
    <source>
        <dbReference type="ARBA" id="ARBA00004651"/>
    </source>
</evidence>
<sequence length="429" mass="43563">MTTTSRPTHAIAWRNAVFAVFALNGLGAATWAIRIPSIRDQLELPVSWVGYLILGVSIGSIVGLVLASHVIQWLGGRRSIAIMLVLCAVALLVIGVGTSVLGSFALVVVGMALYGFGSAICDVAMNVEGAAVEKVIGKTIMPLLHASWSAGMVIGTSVGTLLVFQHVSVGLHAAGMAVLLVLGAFLAPRAIPRVATHADTGEEVAHVSFRDRMSIWLEPRTLAIGLIALGMAFTEGSANDWLALGMVDDRGLANGEGAALFTLFTAAMMVGRIAGGPLIDRFGRVPVLWATGASAALGLALVIFVPIIPVAVAGIVLWGLGASLGFPVAMSAAADDPVRAAARVSAVATVGYCAFLVGPPLIGVVGEHIGILNALIIVFVLIVLATFAAPAARPPRGIRPATADAGTGTATDAPAAGAASGPSASEPMS</sequence>
<comment type="subcellular location">
    <subcellularLocation>
        <location evidence="1">Cell membrane</location>
        <topology evidence="1">Multi-pass membrane protein</topology>
    </subcellularLocation>
</comment>
<evidence type="ECO:0000256" key="2">
    <source>
        <dbReference type="ARBA" id="ARBA00022692"/>
    </source>
</evidence>
<proteinExistence type="predicted"/>
<feature type="transmembrane region" description="Helical" evidence="6">
    <location>
        <begin position="315"/>
        <end position="334"/>
    </location>
</feature>
<feature type="transmembrane region" description="Helical" evidence="6">
    <location>
        <begin position="368"/>
        <end position="389"/>
    </location>
</feature>
<evidence type="ECO:0000256" key="5">
    <source>
        <dbReference type="SAM" id="MobiDB-lite"/>
    </source>
</evidence>
<gene>
    <name evidence="8" type="ORF">GCM10025869_12710</name>
</gene>
<keyword evidence="2 6" id="KW-0812">Transmembrane</keyword>
<evidence type="ECO:0000256" key="3">
    <source>
        <dbReference type="ARBA" id="ARBA00022989"/>
    </source>
</evidence>
<dbReference type="RefSeq" id="WP_284298649.1">
    <property type="nucleotide sequence ID" value="NZ_BSVA01000001.1"/>
</dbReference>
<dbReference type="Gene3D" id="1.20.1250.20">
    <property type="entry name" value="MFS general substrate transporter like domains"/>
    <property type="match status" value="2"/>
</dbReference>
<dbReference type="Proteomes" id="UP001157069">
    <property type="component" value="Unassembled WGS sequence"/>
</dbReference>
<evidence type="ECO:0000313" key="8">
    <source>
        <dbReference type="EMBL" id="GMA90742.1"/>
    </source>
</evidence>
<dbReference type="InterPro" id="IPR020846">
    <property type="entry name" value="MFS_dom"/>
</dbReference>
<organism evidence="8 9">
    <name type="scientific">Homoserinibacter gongjuensis</name>
    <dbReference type="NCBI Taxonomy" id="1162968"/>
    <lineage>
        <taxon>Bacteria</taxon>
        <taxon>Bacillati</taxon>
        <taxon>Actinomycetota</taxon>
        <taxon>Actinomycetes</taxon>
        <taxon>Micrococcales</taxon>
        <taxon>Microbacteriaceae</taxon>
        <taxon>Homoserinibacter</taxon>
    </lineage>
</organism>
<feature type="transmembrane region" description="Helical" evidence="6">
    <location>
        <begin position="220"/>
        <end position="238"/>
    </location>
</feature>
<feature type="transmembrane region" description="Helical" evidence="6">
    <location>
        <begin position="79"/>
        <end position="98"/>
    </location>
</feature>
<evidence type="ECO:0000256" key="4">
    <source>
        <dbReference type="ARBA" id="ARBA00023136"/>
    </source>
</evidence>
<dbReference type="EMBL" id="BSVA01000001">
    <property type="protein sequence ID" value="GMA90742.1"/>
    <property type="molecule type" value="Genomic_DNA"/>
</dbReference>
<dbReference type="InterPro" id="IPR051788">
    <property type="entry name" value="MFS_Transporter"/>
</dbReference>
<feature type="transmembrane region" description="Helical" evidence="6">
    <location>
        <begin position="146"/>
        <end position="164"/>
    </location>
</feature>
<feature type="transmembrane region" description="Helical" evidence="6">
    <location>
        <begin position="12"/>
        <end position="33"/>
    </location>
</feature>
<dbReference type="InterPro" id="IPR011701">
    <property type="entry name" value="MFS"/>
</dbReference>
<evidence type="ECO:0000313" key="9">
    <source>
        <dbReference type="Proteomes" id="UP001157069"/>
    </source>
</evidence>